<organism evidence="1 2">
    <name type="scientific">Gordonia alkaliphila</name>
    <dbReference type="NCBI Taxonomy" id="1053547"/>
    <lineage>
        <taxon>Bacteria</taxon>
        <taxon>Bacillati</taxon>
        <taxon>Actinomycetota</taxon>
        <taxon>Actinomycetes</taxon>
        <taxon>Mycobacteriales</taxon>
        <taxon>Gordoniaceae</taxon>
        <taxon>Gordonia</taxon>
    </lineage>
</organism>
<dbReference type="Proteomes" id="UP001500822">
    <property type="component" value="Unassembled WGS sequence"/>
</dbReference>
<evidence type="ECO:0000313" key="1">
    <source>
        <dbReference type="EMBL" id="GAA4740973.1"/>
    </source>
</evidence>
<gene>
    <name evidence="1" type="ORF">GCM10023217_06470</name>
</gene>
<dbReference type="EMBL" id="BAABIE010000002">
    <property type="protein sequence ID" value="GAA4740973.1"/>
    <property type="molecule type" value="Genomic_DNA"/>
</dbReference>
<reference evidence="2" key="1">
    <citation type="journal article" date="2019" name="Int. J. Syst. Evol. Microbiol.">
        <title>The Global Catalogue of Microorganisms (GCM) 10K type strain sequencing project: providing services to taxonomists for standard genome sequencing and annotation.</title>
        <authorList>
            <consortium name="The Broad Institute Genomics Platform"/>
            <consortium name="The Broad Institute Genome Sequencing Center for Infectious Disease"/>
            <person name="Wu L."/>
            <person name="Ma J."/>
        </authorList>
    </citation>
    <scope>NUCLEOTIDE SEQUENCE [LARGE SCALE GENOMIC DNA]</scope>
    <source>
        <strain evidence="2">JCM 18077</strain>
    </source>
</reference>
<protein>
    <submittedName>
        <fullName evidence="1">Uncharacterized protein</fullName>
    </submittedName>
</protein>
<comment type="caution">
    <text evidence="1">The sequence shown here is derived from an EMBL/GenBank/DDBJ whole genome shotgun (WGS) entry which is preliminary data.</text>
</comment>
<proteinExistence type="predicted"/>
<keyword evidence="2" id="KW-1185">Reference proteome</keyword>
<accession>A0ABP8YXY7</accession>
<evidence type="ECO:0000313" key="2">
    <source>
        <dbReference type="Proteomes" id="UP001500822"/>
    </source>
</evidence>
<name>A0ABP8YXY7_9ACTN</name>
<sequence length="43" mass="4420">MLALAIGVWSLEDAVPVHVIGLSVSDETSRVLTGDAGSGRPGW</sequence>
<dbReference type="RefSeq" id="WP_345312412.1">
    <property type="nucleotide sequence ID" value="NZ_BAABIE010000002.1"/>
</dbReference>